<keyword evidence="1" id="KW-0472">Membrane</keyword>
<keyword evidence="1" id="KW-0812">Transmembrane</keyword>
<organism evidence="2">
    <name type="scientific">marine sediment metagenome</name>
    <dbReference type="NCBI Taxonomy" id="412755"/>
    <lineage>
        <taxon>unclassified sequences</taxon>
        <taxon>metagenomes</taxon>
        <taxon>ecological metagenomes</taxon>
    </lineage>
</organism>
<evidence type="ECO:0000256" key="1">
    <source>
        <dbReference type="SAM" id="Phobius"/>
    </source>
</evidence>
<feature type="transmembrane region" description="Helical" evidence="1">
    <location>
        <begin position="27"/>
        <end position="44"/>
    </location>
</feature>
<dbReference type="EMBL" id="LAZR01044596">
    <property type="protein sequence ID" value="KKL04267.1"/>
    <property type="molecule type" value="Genomic_DNA"/>
</dbReference>
<proteinExistence type="predicted"/>
<comment type="caution">
    <text evidence="2">The sequence shown here is derived from an EMBL/GenBank/DDBJ whole genome shotgun (WGS) entry which is preliminary data.</text>
</comment>
<evidence type="ECO:0000313" key="2">
    <source>
        <dbReference type="EMBL" id="KKL04267.1"/>
    </source>
</evidence>
<protein>
    <submittedName>
        <fullName evidence="2">Uncharacterized protein</fullName>
    </submittedName>
</protein>
<gene>
    <name evidence="2" type="ORF">LCGC14_2617800</name>
</gene>
<sequence length="74" mass="9065">MTDMLFIRQVPRYLYARYDVVRTRRCINYWITLGLLVGDIVVFLKTEKTRDGELYTRKPWVDKFIEAYSRRKRA</sequence>
<keyword evidence="1" id="KW-1133">Transmembrane helix</keyword>
<accession>A0A0F9ARM0</accession>
<reference evidence="2" key="1">
    <citation type="journal article" date="2015" name="Nature">
        <title>Complex archaea that bridge the gap between prokaryotes and eukaryotes.</title>
        <authorList>
            <person name="Spang A."/>
            <person name="Saw J.H."/>
            <person name="Jorgensen S.L."/>
            <person name="Zaremba-Niedzwiedzka K."/>
            <person name="Martijn J."/>
            <person name="Lind A.E."/>
            <person name="van Eijk R."/>
            <person name="Schleper C."/>
            <person name="Guy L."/>
            <person name="Ettema T.J."/>
        </authorList>
    </citation>
    <scope>NUCLEOTIDE SEQUENCE</scope>
</reference>
<name>A0A0F9ARM0_9ZZZZ</name>
<dbReference type="AlphaFoldDB" id="A0A0F9ARM0"/>